<keyword evidence="5" id="KW-1185">Reference proteome</keyword>
<protein>
    <recommendedName>
        <fullName evidence="3">WxL domain-containing protein</fullName>
    </recommendedName>
</protein>
<evidence type="ECO:0000313" key="5">
    <source>
        <dbReference type="Proteomes" id="UP000013785"/>
    </source>
</evidence>
<name>R3WGM6_9ENTE</name>
<feature type="chain" id="PRO_5004362937" description="WxL domain-containing protein" evidence="2">
    <location>
        <begin position="25"/>
        <end position="266"/>
    </location>
</feature>
<evidence type="ECO:0000256" key="1">
    <source>
        <dbReference type="SAM" id="MobiDB-lite"/>
    </source>
</evidence>
<dbReference type="EMBL" id="AJAT01000010">
    <property type="protein sequence ID" value="EOL46617.1"/>
    <property type="molecule type" value="Genomic_DNA"/>
</dbReference>
<comment type="caution">
    <text evidence="4">The sequence shown here is derived from an EMBL/GenBank/DDBJ whole genome shotgun (WGS) entry which is preliminary data.</text>
</comment>
<dbReference type="PATRIC" id="fig|1158610.3.peg.713"/>
<feature type="region of interest" description="Disordered" evidence="1">
    <location>
        <begin position="46"/>
        <end position="84"/>
    </location>
</feature>
<gene>
    <name evidence="4" type="ORF">UC3_00737</name>
</gene>
<feature type="signal peptide" evidence="2">
    <location>
        <begin position="1"/>
        <end position="24"/>
    </location>
</feature>
<dbReference type="eggNOG" id="ENOG5033UJB">
    <property type="taxonomic scope" value="Bacteria"/>
</dbReference>
<proteinExistence type="predicted"/>
<dbReference type="HOGENOM" id="CLU_067278_1_0_9"/>
<evidence type="ECO:0000313" key="4">
    <source>
        <dbReference type="EMBL" id="EOL46617.1"/>
    </source>
</evidence>
<feature type="domain" description="WxL" evidence="3">
    <location>
        <begin position="32"/>
        <end position="263"/>
    </location>
</feature>
<dbReference type="RefSeq" id="WP_010767410.1">
    <property type="nucleotide sequence ID" value="NZ_ASWE01000002.1"/>
</dbReference>
<evidence type="ECO:0000259" key="3">
    <source>
        <dbReference type="Pfam" id="PF13731"/>
    </source>
</evidence>
<dbReference type="OrthoDB" id="2339326at2"/>
<evidence type="ECO:0000256" key="2">
    <source>
        <dbReference type="SAM" id="SignalP"/>
    </source>
</evidence>
<dbReference type="Proteomes" id="UP000013785">
    <property type="component" value="Unassembled WGS sequence"/>
</dbReference>
<organism evidence="4 5">
    <name type="scientific">Enterococcus phoeniculicola ATCC BAA-412</name>
    <dbReference type="NCBI Taxonomy" id="1158610"/>
    <lineage>
        <taxon>Bacteria</taxon>
        <taxon>Bacillati</taxon>
        <taxon>Bacillota</taxon>
        <taxon>Bacilli</taxon>
        <taxon>Lactobacillales</taxon>
        <taxon>Enterococcaceae</taxon>
        <taxon>Enterococcus</taxon>
    </lineage>
</organism>
<dbReference type="InterPro" id="IPR027994">
    <property type="entry name" value="WxL_dom"/>
</dbReference>
<accession>R3WGM6</accession>
<sequence>MKFITMSSASILLALSIGGQVALAAEEAPAAPKEYNSNAIVEFTPDTGINDPVDPIAPDPNDPVKPYDPTTPDHNPGTGTTGPLSIDFASSIDFGLNKITSKDVTYYATPQYYWSADETGPDPLSARPNYVQISDKRGTNAGWTLTVRQNGQFKNAETQNKELHSAEIKFTKGTPASASLVMGEPTTYEVALKPTGESSKVMGARATIGAGTWVNAFGAVENVDIDGTLTEKNTGISLSIPSTTPIDAVKYTTSLTWSLSEVPDNE</sequence>
<keyword evidence="2" id="KW-0732">Signal</keyword>
<reference evidence="4 5" key="1">
    <citation type="submission" date="2013-02" db="EMBL/GenBank/DDBJ databases">
        <title>The Genome Sequence of Enterococcus phoeniculicola BAA-412.</title>
        <authorList>
            <consortium name="The Broad Institute Genome Sequencing Platform"/>
            <consortium name="The Broad Institute Genome Sequencing Center for Infectious Disease"/>
            <person name="Earl A.M."/>
            <person name="Gilmore M.S."/>
            <person name="Lebreton F."/>
            <person name="Walker B."/>
            <person name="Young S.K."/>
            <person name="Zeng Q."/>
            <person name="Gargeya S."/>
            <person name="Fitzgerald M."/>
            <person name="Haas B."/>
            <person name="Abouelleil A."/>
            <person name="Alvarado L."/>
            <person name="Arachchi H.M."/>
            <person name="Berlin A.M."/>
            <person name="Chapman S.B."/>
            <person name="Dewar J."/>
            <person name="Goldberg J."/>
            <person name="Griggs A."/>
            <person name="Gujja S."/>
            <person name="Hansen M."/>
            <person name="Howarth C."/>
            <person name="Imamovic A."/>
            <person name="Larimer J."/>
            <person name="McCowan C."/>
            <person name="Murphy C."/>
            <person name="Neiman D."/>
            <person name="Pearson M."/>
            <person name="Priest M."/>
            <person name="Roberts A."/>
            <person name="Saif S."/>
            <person name="Shea T."/>
            <person name="Sisk P."/>
            <person name="Sykes S."/>
            <person name="Wortman J."/>
            <person name="Nusbaum C."/>
            <person name="Birren B."/>
        </authorList>
    </citation>
    <scope>NUCLEOTIDE SEQUENCE [LARGE SCALE GENOMIC DNA]</scope>
    <source>
        <strain evidence="4 5">ATCC BAA-412</strain>
    </source>
</reference>
<dbReference type="AlphaFoldDB" id="R3WGM6"/>
<dbReference type="Pfam" id="PF13731">
    <property type="entry name" value="WxL"/>
    <property type="match status" value="1"/>
</dbReference>
<dbReference type="STRING" id="154621.RV11_GL001763"/>